<keyword evidence="3" id="KW-1185">Reference proteome</keyword>
<dbReference type="InterPro" id="IPR006175">
    <property type="entry name" value="YjgF/YER057c/UK114"/>
</dbReference>
<comment type="caution">
    <text evidence="2">The sequence shown here is derived from an EMBL/GenBank/DDBJ whole genome shotgun (WGS) entry which is preliminary data.</text>
</comment>
<dbReference type="CDD" id="cd00448">
    <property type="entry name" value="YjgF_YER057c_UK114_family"/>
    <property type="match status" value="1"/>
</dbReference>
<accession>A0ABV2LTQ5</accession>
<dbReference type="InterPro" id="IPR035959">
    <property type="entry name" value="RutC-like_sf"/>
</dbReference>
<dbReference type="NCBIfam" id="TIGR00004">
    <property type="entry name" value="Rid family detoxifying hydrolase"/>
    <property type="match status" value="1"/>
</dbReference>
<dbReference type="Gene3D" id="3.30.1330.40">
    <property type="entry name" value="RutC-like"/>
    <property type="match status" value="1"/>
</dbReference>
<dbReference type="SUPFAM" id="SSF55298">
    <property type="entry name" value="YjgF-like"/>
    <property type="match status" value="1"/>
</dbReference>
<comment type="similarity">
    <text evidence="1">Belongs to the RutC family.</text>
</comment>
<dbReference type="PANTHER" id="PTHR11803">
    <property type="entry name" value="2-IMINOBUTANOATE/2-IMINOPROPANOATE DEAMINASE RIDA"/>
    <property type="match status" value="1"/>
</dbReference>
<protein>
    <submittedName>
        <fullName evidence="2">2-iminobutanoate/2-iminopropanoate deaminase</fullName>
        <ecNumber evidence="2">3.5.99.10</ecNumber>
    </submittedName>
</protein>
<dbReference type="RefSeq" id="WP_354508655.1">
    <property type="nucleotide sequence ID" value="NZ_JBEPMO010000007.1"/>
</dbReference>
<dbReference type="Pfam" id="PF01042">
    <property type="entry name" value="Ribonuc_L-PSP"/>
    <property type="match status" value="1"/>
</dbReference>
<dbReference type="Proteomes" id="UP001549146">
    <property type="component" value="Unassembled WGS sequence"/>
</dbReference>
<sequence length="125" mass="13835">MKKQINTINAPQAIGPYSQAISINNMLFISGQIPANPETREIVTEISEATHQVMKNLQAILTEAGADFSHVVKTTIFLKDMNDFAVVNEIYASYFQDGVYPARETVQVAKLPSDVNVEISMIAFK</sequence>
<keyword evidence="2" id="KW-0378">Hydrolase</keyword>
<reference evidence="2 3" key="1">
    <citation type="submission" date="2024-06" db="EMBL/GenBank/DDBJ databases">
        <title>Genomic Encyclopedia of Type Strains, Phase IV (KMG-IV): sequencing the most valuable type-strain genomes for metagenomic binning, comparative biology and taxonomic classification.</title>
        <authorList>
            <person name="Goeker M."/>
        </authorList>
    </citation>
    <scope>NUCLEOTIDE SEQUENCE [LARGE SCALE GENOMIC DNA]</scope>
    <source>
        <strain evidence="2 3">DSM 29388</strain>
    </source>
</reference>
<proteinExistence type="inferred from homology"/>
<dbReference type="InterPro" id="IPR006056">
    <property type="entry name" value="RidA"/>
</dbReference>
<evidence type="ECO:0000313" key="2">
    <source>
        <dbReference type="EMBL" id="MET3731929.1"/>
    </source>
</evidence>
<dbReference type="EMBL" id="JBEPMO010000007">
    <property type="protein sequence ID" value="MET3731929.1"/>
    <property type="molecule type" value="Genomic_DNA"/>
</dbReference>
<organism evidence="2 3">
    <name type="scientific">Moheibacter stercoris</name>
    <dbReference type="NCBI Taxonomy" id="1628251"/>
    <lineage>
        <taxon>Bacteria</taxon>
        <taxon>Pseudomonadati</taxon>
        <taxon>Bacteroidota</taxon>
        <taxon>Flavobacteriia</taxon>
        <taxon>Flavobacteriales</taxon>
        <taxon>Weeksellaceae</taxon>
        <taxon>Moheibacter</taxon>
    </lineage>
</organism>
<evidence type="ECO:0000256" key="1">
    <source>
        <dbReference type="ARBA" id="ARBA00010552"/>
    </source>
</evidence>
<dbReference type="EC" id="3.5.99.10" evidence="2"/>
<gene>
    <name evidence="2" type="ORF">ABID46_001511</name>
</gene>
<dbReference type="PANTHER" id="PTHR11803:SF58">
    <property type="entry name" value="PROTEIN HMF1-RELATED"/>
    <property type="match status" value="1"/>
</dbReference>
<evidence type="ECO:0000313" key="3">
    <source>
        <dbReference type="Proteomes" id="UP001549146"/>
    </source>
</evidence>
<dbReference type="GO" id="GO:0120241">
    <property type="term" value="F:2-iminobutanoate/2-iminopropanoate deaminase"/>
    <property type="evidence" value="ECO:0007669"/>
    <property type="project" value="UniProtKB-EC"/>
</dbReference>
<name>A0ABV2LTQ5_9FLAO</name>